<name>A0A6B0SZE4_9EURY</name>
<dbReference type="RefSeq" id="WP_159762965.1">
    <property type="nucleotide sequence ID" value="NZ_WUUT01000001.1"/>
</dbReference>
<dbReference type="OrthoDB" id="337273at2157"/>
<evidence type="ECO:0000313" key="1">
    <source>
        <dbReference type="EMBL" id="MXR50875.1"/>
    </source>
</evidence>
<sequence length="145" mass="16033">MADILDAELRRRTWELLQPGEIELDGLVVQTEFDGSQEPEMHQATVEIGELIAEHAGYEPTETFVYSGTDDPEFASNQHQGLTLDDESFVWECQQLLRDGSFDIVFYFEADADSAALLDAVREAGHDATVIRGDADDPDGAVLEA</sequence>
<evidence type="ECO:0000313" key="2">
    <source>
        <dbReference type="Proteomes" id="UP000466535"/>
    </source>
</evidence>
<dbReference type="InterPro" id="IPR043927">
    <property type="entry name" value="DUF5778"/>
</dbReference>
<reference evidence="1 2" key="1">
    <citation type="submission" date="2019-12" db="EMBL/GenBank/DDBJ databases">
        <title>Isolation and characterization of three novel carbon monoxide-oxidizing members of Halobacteria from salione crusts and soils.</title>
        <authorList>
            <person name="Myers M.R."/>
            <person name="King G.M."/>
        </authorList>
    </citation>
    <scope>NUCLEOTIDE SEQUENCE [LARGE SCALE GENOMIC DNA]</scope>
    <source>
        <strain evidence="1 2">WSH3</strain>
    </source>
</reference>
<gene>
    <name evidence="1" type="ORF">GRX03_04540</name>
</gene>
<dbReference type="EMBL" id="WUUT01000001">
    <property type="protein sequence ID" value="MXR50875.1"/>
    <property type="molecule type" value="Genomic_DNA"/>
</dbReference>
<organism evidence="1 2">
    <name type="scientific">Halovenus carboxidivorans</name>
    <dbReference type="NCBI Taxonomy" id="2692199"/>
    <lineage>
        <taxon>Archaea</taxon>
        <taxon>Methanobacteriati</taxon>
        <taxon>Methanobacteriota</taxon>
        <taxon>Stenosarchaea group</taxon>
        <taxon>Halobacteria</taxon>
        <taxon>Halobacteriales</taxon>
        <taxon>Haloarculaceae</taxon>
        <taxon>Halovenus</taxon>
    </lineage>
</organism>
<keyword evidence="2" id="KW-1185">Reference proteome</keyword>
<dbReference type="Pfam" id="PF19090">
    <property type="entry name" value="DUF5778"/>
    <property type="match status" value="1"/>
</dbReference>
<comment type="caution">
    <text evidence="1">The sequence shown here is derived from an EMBL/GenBank/DDBJ whole genome shotgun (WGS) entry which is preliminary data.</text>
</comment>
<dbReference type="Proteomes" id="UP000466535">
    <property type="component" value="Unassembled WGS sequence"/>
</dbReference>
<protein>
    <submittedName>
        <fullName evidence="1">Uncharacterized protein</fullName>
    </submittedName>
</protein>
<accession>A0A6B0SZE4</accession>
<dbReference type="AlphaFoldDB" id="A0A6B0SZE4"/>
<proteinExistence type="predicted"/>